<evidence type="ECO:0000256" key="5">
    <source>
        <dbReference type="ARBA" id="ARBA00022723"/>
    </source>
</evidence>
<evidence type="ECO:0008006" key="14">
    <source>
        <dbReference type="Google" id="ProtNLM"/>
    </source>
</evidence>
<dbReference type="GO" id="GO:0020037">
    <property type="term" value="F:heme binding"/>
    <property type="evidence" value="ECO:0007669"/>
    <property type="project" value="InterPro"/>
</dbReference>
<dbReference type="GO" id="GO:0005506">
    <property type="term" value="F:iron ion binding"/>
    <property type="evidence" value="ECO:0007669"/>
    <property type="project" value="InterPro"/>
</dbReference>
<dbReference type="Pfam" id="PF00067">
    <property type="entry name" value="p450"/>
    <property type="match status" value="1"/>
</dbReference>
<feature type="transmembrane region" description="Helical" evidence="11">
    <location>
        <begin position="15"/>
        <end position="35"/>
    </location>
</feature>
<dbReference type="PANTHER" id="PTHR24292:SF102">
    <property type="entry name" value="CYTOCHROME P450 FAMILY-RELATED"/>
    <property type="match status" value="1"/>
</dbReference>
<dbReference type="AlphaFoldDB" id="A0A1X6MNS6"/>
<dbReference type="InterPro" id="IPR036396">
    <property type="entry name" value="Cyt_P450_sf"/>
</dbReference>
<keyword evidence="5 9" id="KW-0479">Metal-binding</keyword>
<dbReference type="STRING" id="670580.A0A1X6MNS6"/>
<evidence type="ECO:0000256" key="8">
    <source>
        <dbReference type="ARBA" id="ARBA00023033"/>
    </source>
</evidence>
<dbReference type="InterPro" id="IPR050476">
    <property type="entry name" value="Insect_CytP450_Detox"/>
</dbReference>
<keyword evidence="11" id="KW-1133">Transmembrane helix</keyword>
<name>A0A1X6MNS6_9APHY</name>
<reference evidence="12 13" key="1">
    <citation type="submission" date="2017-04" db="EMBL/GenBank/DDBJ databases">
        <title>Genome Sequence of the Model Brown-Rot Fungus Postia placenta SB12.</title>
        <authorList>
            <consortium name="DOE Joint Genome Institute"/>
            <person name="Gaskell J."/>
            <person name="Kersten P."/>
            <person name="Larrondo L.F."/>
            <person name="Canessa P."/>
            <person name="Martinez D."/>
            <person name="Hibbett D."/>
            <person name="Schmoll M."/>
            <person name="Kubicek C.P."/>
            <person name="Martinez A.T."/>
            <person name="Yadav J."/>
            <person name="Master E."/>
            <person name="Magnuson J.K."/>
            <person name="James T."/>
            <person name="Yaver D."/>
            <person name="Berka R."/>
            <person name="Labutti K."/>
            <person name="Lipzen A."/>
            <person name="Aerts A."/>
            <person name="Barry K."/>
            <person name="Henrissat B."/>
            <person name="Blanchette R."/>
            <person name="Grigoriev I."/>
            <person name="Cullen D."/>
        </authorList>
    </citation>
    <scope>NUCLEOTIDE SEQUENCE [LARGE SCALE GENOMIC DNA]</scope>
    <source>
        <strain evidence="12 13">MAD-698-R-SB12</strain>
    </source>
</reference>
<proteinExistence type="inferred from homology"/>
<dbReference type="EMBL" id="KZ110606">
    <property type="protein sequence ID" value="OSX58074.1"/>
    <property type="molecule type" value="Genomic_DNA"/>
</dbReference>
<dbReference type="PANTHER" id="PTHR24292">
    <property type="entry name" value="CYTOCHROME P450"/>
    <property type="match status" value="1"/>
</dbReference>
<dbReference type="RefSeq" id="XP_024334868.1">
    <property type="nucleotide sequence ID" value="XM_024479836.1"/>
</dbReference>
<dbReference type="InterPro" id="IPR002401">
    <property type="entry name" value="Cyt_P450_E_grp-I"/>
</dbReference>
<keyword evidence="13" id="KW-1185">Reference proteome</keyword>
<evidence type="ECO:0000256" key="9">
    <source>
        <dbReference type="PIRSR" id="PIRSR602401-1"/>
    </source>
</evidence>
<evidence type="ECO:0000256" key="4">
    <source>
        <dbReference type="ARBA" id="ARBA00022617"/>
    </source>
</evidence>
<keyword evidence="6 10" id="KW-0560">Oxidoreductase</keyword>
<dbReference type="PRINTS" id="PR00463">
    <property type="entry name" value="EP450I"/>
</dbReference>
<feature type="binding site" description="axial binding residue" evidence="9">
    <location>
        <position position="467"/>
    </location>
    <ligand>
        <name>heme</name>
        <dbReference type="ChEBI" id="CHEBI:30413"/>
    </ligand>
    <ligandPart>
        <name>Fe</name>
        <dbReference type="ChEBI" id="CHEBI:18248"/>
    </ligandPart>
</feature>
<keyword evidence="8 10" id="KW-0503">Monooxygenase</keyword>
<dbReference type="GeneID" id="36324786"/>
<dbReference type="PRINTS" id="PR00385">
    <property type="entry name" value="P450"/>
</dbReference>
<dbReference type="Proteomes" id="UP000194127">
    <property type="component" value="Unassembled WGS sequence"/>
</dbReference>
<dbReference type="OrthoDB" id="1470350at2759"/>
<evidence type="ECO:0000256" key="1">
    <source>
        <dbReference type="ARBA" id="ARBA00001971"/>
    </source>
</evidence>
<organism evidence="12 13">
    <name type="scientific">Postia placenta MAD-698-R-SB12</name>
    <dbReference type="NCBI Taxonomy" id="670580"/>
    <lineage>
        <taxon>Eukaryota</taxon>
        <taxon>Fungi</taxon>
        <taxon>Dikarya</taxon>
        <taxon>Basidiomycota</taxon>
        <taxon>Agaricomycotina</taxon>
        <taxon>Agaricomycetes</taxon>
        <taxon>Polyporales</taxon>
        <taxon>Adustoporiaceae</taxon>
        <taxon>Rhodonia</taxon>
    </lineage>
</organism>
<dbReference type="SUPFAM" id="SSF48264">
    <property type="entry name" value="Cytochrome P450"/>
    <property type="match status" value="1"/>
</dbReference>
<evidence type="ECO:0000256" key="11">
    <source>
        <dbReference type="SAM" id="Phobius"/>
    </source>
</evidence>
<dbReference type="Gene3D" id="1.10.630.10">
    <property type="entry name" value="Cytochrome P450"/>
    <property type="match status" value="1"/>
</dbReference>
<comment type="cofactor">
    <cofactor evidence="1 9">
        <name>heme</name>
        <dbReference type="ChEBI" id="CHEBI:30413"/>
    </cofactor>
</comment>
<evidence type="ECO:0000313" key="12">
    <source>
        <dbReference type="EMBL" id="OSX58074.1"/>
    </source>
</evidence>
<evidence type="ECO:0000256" key="10">
    <source>
        <dbReference type="RuleBase" id="RU000461"/>
    </source>
</evidence>
<evidence type="ECO:0000256" key="6">
    <source>
        <dbReference type="ARBA" id="ARBA00023002"/>
    </source>
</evidence>
<dbReference type="PROSITE" id="PS00086">
    <property type="entry name" value="CYTOCHROME_P450"/>
    <property type="match status" value="1"/>
</dbReference>
<keyword evidence="7 9" id="KW-0408">Iron</keyword>
<dbReference type="GO" id="GO:0016705">
    <property type="term" value="F:oxidoreductase activity, acting on paired donors, with incorporation or reduction of molecular oxygen"/>
    <property type="evidence" value="ECO:0007669"/>
    <property type="project" value="InterPro"/>
</dbReference>
<evidence type="ECO:0000256" key="2">
    <source>
        <dbReference type="ARBA" id="ARBA00005179"/>
    </source>
</evidence>
<dbReference type="GO" id="GO:0004497">
    <property type="term" value="F:monooxygenase activity"/>
    <property type="evidence" value="ECO:0007669"/>
    <property type="project" value="UniProtKB-KW"/>
</dbReference>
<comment type="similarity">
    <text evidence="3 10">Belongs to the cytochrome P450 family.</text>
</comment>
<keyword evidence="11" id="KW-0472">Membrane</keyword>
<protein>
    <recommendedName>
        <fullName evidence="14">Cytochrome P450</fullName>
    </recommendedName>
</protein>
<accession>A0A1X6MNS6</accession>
<dbReference type="InterPro" id="IPR017972">
    <property type="entry name" value="Cyt_P450_CS"/>
</dbReference>
<sequence length="532" mass="60777">MVSDQYISSVAPSPVLYLLFVFFVCVWFLRVYILYRETVKRNKGWIGPRTLIGVETVFSQICRPIPGISLGYDYPWLSKHNDYPSDGCDAYFMVSAFPVGYSSLWLSDAAAIKEIASSRLRFPKPVELYKVLLVFGPNIVASEFDSWKRYRRMVASAFSDRNHEYVWYSASKLGVDLLDNVFKNEKEVVLDDVTEITLPLALYMIAIAGFGREVTFQHDGVVPHGHKMSFKAAIDIIAKDIFLKLLLPKFSFTLHPRLRKLQLAFEEIEEYIKEMIRERQTSTQEEGRSDLLNNLLEANGDSEIKGEKPLTDEELIANVFIFLLGGHEASSQALAFALAALSLYPDEQEALYQQIKQVMPNGELPKYEDIHLLAYSLAVINETLRMYPPVNASPKYCAEDTVITVTHASGSKKLIPVPKNTKIFLHITGVHYNPRYWKDPHVFNPSRFLTDYPREAFIPFSSGSRSCIGRKFFETEAVAILSLIISRYKVSIKEDPRYAHETFEDKKQRIFTANIKLTLTAANQIPLVFTRR</sequence>
<dbReference type="InterPro" id="IPR001128">
    <property type="entry name" value="Cyt_P450"/>
</dbReference>
<comment type="pathway">
    <text evidence="2">Secondary metabolite biosynthesis.</text>
</comment>
<keyword evidence="11" id="KW-0812">Transmembrane</keyword>
<evidence type="ECO:0000313" key="13">
    <source>
        <dbReference type="Proteomes" id="UP000194127"/>
    </source>
</evidence>
<evidence type="ECO:0000256" key="7">
    <source>
        <dbReference type="ARBA" id="ARBA00023004"/>
    </source>
</evidence>
<keyword evidence="4 9" id="KW-0349">Heme</keyword>
<evidence type="ECO:0000256" key="3">
    <source>
        <dbReference type="ARBA" id="ARBA00010617"/>
    </source>
</evidence>
<gene>
    <name evidence="12" type="ORF">POSPLADRAFT_1049770</name>
</gene>